<evidence type="ECO:0000313" key="2">
    <source>
        <dbReference type="Proteomes" id="UP000271472"/>
    </source>
</evidence>
<gene>
    <name evidence="1" type="ORF">DMP05_04065</name>
</gene>
<evidence type="ECO:0000313" key="1">
    <source>
        <dbReference type="EMBL" id="RNM35854.1"/>
    </source>
</evidence>
<accession>A0A3N0IFM4</accession>
<dbReference type="EMBL" id="QIBZ01000005">
    <property type="protein sequence ID" value="RNM35854.1"/>
    <property type="molecule type" value="Genomic_DNA"/>
</dbReference>
<keyword evidence="2" id="KW-1185">Reference proteome</keyword>
<name>A0A3N0IFM4_9ACTN</name>
<dbReference type="GeneID" id="98662288"/>
<dbReference type="RefSeq" id="WP_123219271.1">
    <property type="nucleotide sequence ID" value="NZ_JACHYQ010000001.1"/>
</dbReference>
<sequence length="248" mass="27951">MGAYLGLRDGWFWEDDAILDAIETLQGQADGTFYPTEYGPEGHTDIACPDLWGYLIPKEESEPFERLFAAREDEQVAKLYGTRFVYARWYVGADGEPKVCFLPAPVSREEPLAGGVGEKATWARFWTWGPALEDNIDMSCDLVTGWCEIEYVSRKRDLPAARFRVAAAKLAPYATIGEGVHYGERGESPWMIYDGFYWSYILGTDDAVLLRGTRSGSSEKSDEPILSLFRSIRRSARGATRRLWGFAI</sequence>
<dbReference type="Proteomes" id="UP000271472">
    <property type="component" value="Unassembled WGS sequence"/>
</dbReference>
<dbReference type="OrthoDB" id="5241427at2"/>
<protein>
    <submittedName>
        <fullName evidence="1">Uncharacterized protein</fullName>
    </submittedName>
</protein>
<proteinExistence type="predicted"/>
<reference evidence="2" key="1">
    <citation type="submission" date="2018-05" db="EMBL/GenBank/DDBJ databases">
        <title>Genome Sequencing of selected type strains of the family Eggerthellaceae.</title>
        <authorList>
            <person name="Danylec N."/>
            <person name="Stoll D.A."/>
            <person name="Doetsch A."/>
            <person name="Huch M."/>
        </authorList>
    </citation>
    <scope>NUCLEOTIDE SEQUENCE [LARGE SCALE GENOMIC DNA]</scope>
    <source>
        <strain evidence="2">DSM 22006</strain>
    </source>
</reference>
<comment type="caution">
    <text evidence="1">The sequence shown here is derived from an EMBL/GenBank/DDBJ whole genome shotgun (WGS) entry which is preliminary data.</text>
</comment>
<dbReference type="AlphaFoldDB" id="A0A3N0IFM4"/>
<organism evidence="1 2">
    <name type="scientific">Slackia isoflavoniconvertens</name>
    <dbReference type="NCBI Taxonomy" id="572010"/>
    <lineage>
        <taxon>Bacteria</taxon>
        <taxon>Bacillati</taxon>
        <taxon>Actinomycetota</taxon>
        <taxon>Coriobacteriia</taxon>
        <taxon>Eggerthellales</taxon>
        <taxon>Eggerthellaceae</taxon>
        <taxon>Slackia</taxon>
    </lineage>
</organism>